<dbReference type="HOGENOM" id="CLU_101248_0_1_1"/>
<dbReference type="Pfam" id="PF08288">
    <property type="entry name" value="PIGA"/>
    <property type="match status" value="1"/>
</dbReference>
<dbReference type="GO" id="GO:0017176">
    <property type="term" value="F:phosphatidylinositol N-acetylglucosaminyltransferase activity"/>
    <property type="evidence" value="ECO:0007669"/>
    <property type="project" value="UniProtKB-EC"/>
</dbReference>
<dbReference type="GO" id="GO:0000506">
    <property type="term" value="C:glycosylphosphatidylinositol-N-acetylglucosaminyltransferase (GPI-GnT) complex"/>
    <property type="evidence" value="ECO:0007669"/>
    <property type="project" value="TreeGrafter"/>
</dbReference>
<name>A0A075B3C6_ROZAC</name>
<evidence type="ECO:0000313" key="5">
    <source>
        <dbReference type="Proteomes" id="UP000281549"/>
    </source>
</evidence>
<dbReference type="OrthoDB" id="734129at2759"/>
<dbReference type="Proteomes" id="UP000030755">
    <property type="component" value="Unassembled WGS sequence"/>
</dbReference>
<reference evidence="2 4" key="1">
    <citation type="journal article" date="2013" name="Curr. Biol.">
        <title>Shared signatures of parasitism and phylogenomics unite Cryptomycota and microsporidia.</title>
        <authorList>
            <person name="James T.Y."/>
            <person name="Pelin A."/>
            <person name="Bonen L."/>
            <person name="Ahrendt S."/>
            <person name="Sain D."/>
            <person name="Corradi N."/>
            <person name="Stajich J.E."/>
        </authorList>
    </citation>
    <scope>NUCLEOTIDE SEQUENCE [LARGE SCALE GENOMIC DNA]</scope>
    <source>
        <strain evidence="2 4">CSF55</strain>
        <strain evidence="2 4">CSF55</strain>
    </source>
</reference>
<feature type="domain" description="PIGA GPI anchor biosynthesis" evidence="1">
    <location>
        <begin position="39"/>
        <end position="97"/>
    </location>
</feature>
<dbReference type="GO" id="GO:0006506">
    <property type="term" value="P:GPI anchor biosynthetic process"/>
    <property type="evidence" value="ECO:0007669"/>
    <property type="project" value="InterPro"/>
</dbReference>
<gene>
    <name evidence="2" type="ORF">O9G_005276</name>
    <name evidence="3" type="ORF">ROZALSC1DRAFT_28982</name>
</gene>
<reference evidence="5" key="2">
    <citation type="journal article" date="2018" name="Nat. Microbiol.">
        <title>Leveraging single-cell genomics to expand the fungal tree of life.</title>
        <authorList>
            <person name="Ahrendt S.R."/>
            <person name="Quandt C.A."/>
            <person name="Ciobanu D."/>
            <person name="Clum A."/>
            <person name="Salamov A."/>
            <person name="Andreopoulos B."/>
            <person name="Cheng J.F."/>
            <person name="Woyke T."/>
            <person name="Pelin A."/>
            <person name="Henrissat B."/>
            <person name="Reynolds N.K."/>
            <person name="Benny G.L."/>
            <person name="Smith M.E."/>
            <person name="James T.Y."/>
            <person name="Grigoriev I.V."/>
        </authorList>
    </citation>
    <scope>NUCLEOTIDE SEQUENCE [LARGE SCALE GENOMIC DNA]</scope>
    <source>
        <strain evidence="5">CSF55</strain>
    </source>
</reference>
<dbReference type="EC" id="2.4.1.198" evidence="2"/>
<evidence type="ECO:0000259" key="1">
    <source>
        <dbReference type="Pfam" id="PF08288"/>
    </source>
</evidence>
<evidence type="ECO:0000313" key="4">
    <source>
        <dbReference type="Proteomes" id="UP000030755"/>
    </source>
</evidence>
<keyword evidence="4" id="KW-1185">Reference proteome</keyword>
<protein>
    <submittedName>
        <fullName evidence="2">PIGA, GPI anchor biosynthesis domain-containing protein</fullName>
        <ecNumber evidence="2">2.4.1.198</ecNumber>
    </submittedName>
    <submittedName>
        <fullName evidence="3">PIGA-domain-containing protein</fullName>
    </submittedName>
</protein>
<evidence type="ECO:0000313" key="2">
    <source>
        <dbReference type="EMBL" id="EPZ36859.1"/>
    </source>
</evidence>
<reference evidence="3" key="3">
    <citation type="submission" date="2018-08" db="EMBL/GenBank/DDBJ databases">
        <title>Leveraging single-cell genomics to expand the Fungal Tree of Life.</title>
        <authorList>
            <consortium name="DOE Joint Genome Institute"/>
            <person name="Ahrendt S.R."/>
            <person name="Quandt C.A."/>
            <person name="Ciobanu D."/>
            <person name="Clum A."/>
            <person name="Salamov A."/>
            <person name="Andreopoulos B."/>
            <person name="Cheng J.-F."/>
            <person name="Woyke T."/>
            <person name="Pelin A."/>
            <person name="Henrissat B."/>
            <person name="Reynolds N."/>
            <person name="Benny G.L."/>
            <person name="Smith M.E."/>
            <person name="James T.Y."/>
            <person name="Grigoriev I.V."/>
        </authorList>
    </citation>
    <scope>NUCLEOTIDE SEQUENCE</scope>
    <source>
        <strain evidence="3">CSF55</strain>
    </source>
</reference>
<dbReference type="PANTHER" id="PTHR45871">
    <property type="entry name" value="N-ACETYLGLUCOSAMINYL-PHOSPHATIDYLINOSITOL BIOSYNTHETIC PROTEIN"/>
    <property type="match status" value="1"/>
</dbReference>
<dbReference type="EMBL" id="ML005227">
    <property type="protein sequence ID" value="RKP19406.1"/>
    <property type="molecule type" value="Genomic_DNA"/>
</dbReference>
<dbReference type="SUPFAM" id="SSF53756">
    <property type="entry name" value="UDP-Glycosyltransferase/glycogen phosphorylase"/>
    <property type="match status" value="1"/>
</dbReference>
<keyword evidence="2" id="KW-0328">Glycosyltransferase</keyword>
<organism evidence="2 4">
    <name type="scientific">Rozella allomycis (strain CSF55)</name>
    <dbReference type="NCBI Taxonomy" id="988480"/>
    <lineage>
        <taxon>Eukaryota</taxon>
        <taxon>Fungi</taxon>
        <taxon>Fungi incertae sedis</taxon>
        <taxon>Cryptomycota</taxon>
        <taxon>Cryptomycota incertae sedis</taxon>
        <taxon>Rozella</taxon>
    </lineage>
</organism>
<dbReference type="AlphaFoldDB" id="A0A075B3C6"/>
<dbReference type="Proteomes" id="UP000281549">
    <property type="component" value="Unassembled WGS sequence"/>
</dbReference>
<dbReference type="STRING" id="988480.A0A075B3C6"/>
<sequence length="101" mass="11606">MVIMVSDFFFPNMGGVESHLYCLSQCLIKRGHKVIIITHAYGKRAGVRYLSNGLKVYYVPTLVISSQATLPNLFGFFPLFRYIVLREEINIIHGHQVKLIY</sequence>
<proteinExistence type="predicted"/>
<accession>A0A075B3C6</accession>
<evidence type="ECO:0000313" key="3">
    <source>
        <dbReference type="EMBL" id="RKP19406.1"/>
    </source>
</evidence>
<dbReference type="EMBL" id="KE560420">
    <property type="protein sequence ID" value="EPZ36859.1"/>
    <property type="molecule type" value="Genomic_DNA"/>
</dbReference>
<dbReference type="Gene3D" id="3.40.50.2000">
    <property type="entry name" value="Glycogen Phosphorylase B"/>
    <property type="match status" value="1"/>
</dbReference>
<dbReference type="InterPro" id="IPR013234">
    <property type="entry name" value="PIGA_GPI_anchor_biosynthesis"/>
</dbReference>
<keyword evidence="2" id="KW-0808">Transferase</keyword>
<dbReference type="PANTHER" id="PTHR45871:SF1">
    <property type="entry name" value="PHOSPHATIDYLINOSITOL N-ACETYLGLUCOSAMINYLTRANSFERASE SUBUNIT A"/>
    <property type="match status" value="1"/>
</dbReference>